<dbReference type="Proteomes" id="UP000466794">
    <property type="component" value="Unassembled WGS sequence"/>
</dbReference>
<gene>
    <name evidence="2" type="ORF">GPX89_31140</name>
</gene>
<name>A0A7K1V5B9_9NOCA</name>
<reference evidence="2 3" key="1">
    <citation type="submission" date="2019-12" db="EMBL/GenBank/DDBJ databases">
        <title>Nocardia sp. nov. ET3-3 isolated from soil.</title>
        <authorList>
            <person name="Kanchanasin P."/>
            <person name="Tanasupawat S."/>
            <person name="Yuki M."/>
            <person name="Kudo T."/>
        </authorList>
    </citation>
    <scope>NUCLEOTIDE SEQUENCE [LARGE SCALE GENOMIC DNA]</scope>
    <source>
        <strain evidence="2 3">ET3-3</strain>
    </source>
</reference>
<evidence type="ECO:0000256" key="1">
    <source>
        <dbReference type="SAM" id="SignalP"/>
    </source>
</evidence>
<accession>A0A7K1V5B9</accession>
<feature type="chain" id="PRO_5029847277" description="Secreted protein" evidence="1">
    <location>
        <begin position="27"/>
        <end position="137"/>
    </location>
</feature>
<evidence type="ECO:0000313" key="3">
    <source>
        <dbReference type="Proteomes" id="UP000466794"/>
    </source>
</evidence>
<keyword evidence="3" id="KW-1185">Reference proteome</keyword>
<organism evidence="2 3">
    <name type="scientific">Nocardia terrae</name>
    <dbReference type="NCBI Taxonomy" id="2675851"/>
    <lineage>
        <taxon>Bacteria</taxon>
        <taxon>Bacillati</taxon>
        <taxon>Actinomycetota</taxon>
        <taxon>Actinomycetes</taxon>
        <taxon>Mycobacteriales</taxon>
        <taxon>Nocardiaceae</taxon>
        <taxon>Nocardia</taxon>
    </lineage>
</organism>
<keyword evidence="1" id="KW-0732">Signal</keyword>
<comment type="caution">
    <text evidence="2">The sequence shown here is derived from an EMBL/GenBank/DDBJ whole genome shotgun (WGS) entry which is preliminary data.</text>
</comment>
<protein>
    <recommendedName>
        <fullName evidence="4">Secreted protein</fullName>
    </recommendedName>
</protein>
<feature type="signal peptide" evidence="1">
    <location>
        <begin position="1"/>
        <end position="26"/>
    </location>
</feature>
<sequence>MRTRDLITTLGALAAAAVLATGTANAAPALTVESAMESNGNAVIGVSYACTAGMGAELSVTVRENRYLGSGVNGTALAPAICIGQPQLATVTVNPVQLFGELAEFQSGSLTDITVTVLDLALKSPVTTTKKRFDHLG</sequence>
<proteinExistence type="predicted"/>
<evidence type="ECO:0000313" key="2">
    <source>
        <dbReference type="EMBL" id="MVU81681.1"/>
    </source>
</evidence>
<dbReference type="RefSeq" id="WP_157391313.1">
    <property type="nucleotide sequence ID" value="NZ_WRPP01000007.1"/>
</dbReference>
<evidence type="ECO:0008006" key="4">
    <source>
        <dbReference type="Google" id="ProtNLM"/>
    </source>
</evidence>
<dbReference type="AlphaFoldDB" id="A0A7K1V5B9"/>
<dbReference type="EMBL" id="WRPP01000007">
    <property type="protein sequence ID" value="MVU81681.1"/>
    <property type="molecule type" value="Genomic_DNA"/>
</dbReference>